<reference evidence="2 3" key="1">
    <citation type="submission" date="2019-01" db="EMBL/GenBank/DDBJ databases">
        <title>Draft Genome and Complete Hox-Cluster Characterization of the Sterlet Sturgeon (Acipenser ruthenus).</title>
        <authorList>
            <person name="Wei Q."/>
        </authorList>
    </citation>
    <scope>NUCLEOTIDE SEQUENCE [LARGE SCALE GENOMIC DNA]</scope>
    <source>
        <strain evidence="2">WHYD16114868_AA</strain>
        <tissue evidence="2">Blood</tissue>
    </source>
</reference>
<dbReference type="InterPro" id="IPR013240">
    <property type="entry name" value="DNA-dir_RNA_pol1_su_RPA34"/>
</dbReference>
<proteinExistence type="predicted"/>
<feature type="compositionally biased region" description="Acidic residues" evidence="1">
    <location>
        <begin position="15"/>
        <end position="24"/>
    </location>
</feature>
<dbReference type="Pfam" id="PF08208">
    <property type="entry name" value="RNA_polI_A34"/>
    <property type="match status" value="1"/>
</dbReference>
<dbReference type="EMBL" id="SCEB01214448">
    <property type="protein sequence ID" value="RXM35289.1"/>
    <property type="molecule type" value="Genomic_DNA"/>
</dbReference>
<dbReference type="GO" id="GO:0006360">
    <property type="term" value="P:transcription by RNA polymerase I"/>
    <property type="evidence" value="ECO:0007669"/>
    <property type="project" value="InterPro"/>
</dbReference>
<dbReference type="Gene3D" id="6.20.250.70">
    <property type="match status" value="1"/>
</dbReference>
<evidence type="ECO:0000256" key="1">
    <source>
        <dbReference type="SAM" id="MobiDB-lite"/>
    </source>
</evidence>
<gene>
    <name evidence="2" type="ORF">EOD39_0920</name>
</gene>
<feature type="compositionally biased region" description="Basic and acidic residues" evidence="1">
    <location>
        <begin position="316"/>
        <end position="331"/>
    </location>
</feature>
<keyword evidence="3" id="KW-1185">Reference proteome</keyword>
<sequence length="355" mass="39631">MSAKQKLRDVSSSSSEDDSESEVEENNKTQSDSEIEGDPQAEPQTRTQTKFECPVDFVSCAYDTSRSLSLEKLNGSNTELWLIKAPASFKPERFEIAGCEHPRRRATARCPSPASNMPIARSFSGKKVPLIGYETIETGSAATRKIYNVFSSQKELVNTHLLVQGKGKGSVLCGPLIQGYMNVGERFGDCNGTEGPKAIPASPAPQIPAGLKQRFTPFGSSTPPSAGRKRSSEEEALSASPALDKRVKVVPSQGEQSTRKEKKKKKKKDEEIDASRVLEFETSGSSGEVTERKKRKKKKDRERREEEEEEEEERTELEMEIKEPPEIKEEVFEPEFGEQVDSGRKKKKDKHRSDR</sequence>
<feature type="compositionally biased region" description="Acidic residues" evidence="1">
    <location>
        <begin position="305"/>
        <end position="315"/>
    </location>
</feature>
<protein>
    <submittedName>
        <fullName evidence="2">DNA-directed RNA polymerase I subunit RPA34</fullName>
    </submittedName>
</protein>
<keyword evidence="2" id="KW-0804">Transcription</keyword>
<dbReference type="Proteomes" id="UP000289886">
    <property type="component" value="Unassembled WGS sequence"/>
</dbReference>
<dbReference type="GO" id="GO:0000428">
    <property type="term" value="C:DNA-directed RNA polymerase complex"/>
    <property type="evidence" value="ECO:0007669"/>
    <property type="project" value="UniProtKB-KW"/>
</dbReference>
<comment type="caution">
    <text evidence="2">The sequence shown here is derived from an EMBL/GenBank/DDBJ whole genome shotgun (WGS) entry which is preliminary data.</text>
</comment>
<feature type="region of interest" description="Disordered" evidence="1">
    <location>
        <begin position="194"/>
        <end position="355"/>
    </location>
</feature>
<feature type="compositionally biased region" description="Basic residues" evidence="1">
    <location>
        <begin position="344"/>
        <end position="355"/>
    </location>
</feature>
<accession>A0A444UJF2</accession>
<feature type="compositionally biased region" description="Basic residues" evidence="1">
    <location>
        <begin position="292"/>
        <end position="301"/>
    </location>
</feature>
<feature type="region of interest" description="Disordered" evidence="1">
    <location>
        <begin position="1"/>
        <end position="49"/>
    </location>
</feature>
<feature type="compositionally biased region" description="Basic and acidic residues" evidence="1">
    <location>
        <begin position="268"/>
        <end position="279"/>
    </location>
</feature>
<organism evidence="2 3">
    <name type="scientific">Acipenser ruthenus</name>
    <name type="common">Sterlet sturgeon</name>
    <dbReference type="NCBI Taxonomy" id="7906"/>
    <lineage>
        <taxon>Eukaryota</taxon>
        <taxon>Metazoa</taxon>
        <taxon>Chordata</taxon>
        <taxon>Craniata</taxon>
        <taxon>Vertebrata</taxon>
        <taxon>Euteleostomi</taxon>
        <taxon>Actinopterygii</taxon>
        <taxon>Chondrostei</taxon>
        <taxon>Acipenseriformes</taxon>
        <taxon>Acipenseridae</taxon>
        <taxon>Acipenser</taxon>
    </lineage>
</organism>
<keyword evidence="2" id="KW-0240">DNA-directed RNA polymerase</keyword>
<dbReference type="AlphaFoldDB" id="A0A444UJF2"/>
<name>A0A444UJF2_ACIRT</name>
<evidence type="ECO:0000313" key="3">
    <source>
        <dbReference type="Proteomes" id="UP000289886"/>
    </source>
</evidence>
<evidence type="ECO:0000313" key="2">
    <source>
        <dbReference type="EMBL" id="RXM35289.1"/>
    </source>
</evidence>